<dbReference type="AlphaFoldDB" id="A0A5C6DHL2"/>
<dbReference type="EMBL" id="SJPY01000010">
    <property type="protein sequence ID" value="TWU35327.1"/>
    <property type="molecule type" value="Genomic_DNA"/>
</dbReference>
<keyword evidence="2" id="KW-1185">Reference proteome</keyword>
<comment type="caution">
    <text evidence="1">The sequence shown here is derived from an EMBL/GenBank/DDBJ whole genome shotgun (WGS) entry which is preliminary data.</text>
</comment>
<organism evidence="1 2">
    <name type="scientific">Novipirellula aureliae</name>
    <dbReference type="NCBI Taxonomy" id="2527966"/>
    <lineage>
        <taxon>Bacteria</taxon>
        <taxon>Pseudomonadati</taxon>
        <taxon>Planctomycetota</taxon>
        <taxon>Planctomycetia</taxon>
        <taxon>Pirellulales</taxon>
        <taxon>Pirellulaceae</taxon>
        <taxon>Novipirellula</taxon>
    </lineage>
</organism>
<accession>A0A5C6DHL2</accession>
<name>A0A5C6DHL2_9BACT</name>
<gene>
    <name evidence="1" type="ORF">Q31b_54230</name>
</gene>
<proteinExistence type="predicted"/>
<evidence type="ECO:0000313" key="2">
    <source>
        <dbReference type="Proteomes" id="UP000315471"/>
    </source>
</evidence>
<reference evidence="1 2" key="1">
    <citation type="submission" date="2019-02" db="EMBL/GenBank/DDBJ databases">
        <title>Deep-cultivation of Planctomycetes and their phenomic and genomic characterization uncovers novel biology.</title>
        <authorList>
            <person name="Wiegand S."/>
            <person name="Jogler M."/>
            <person name="Boedeker C."/>
            <person name="Pinto D."/>
            <person name="Vollmers J."/>
            <person name="Rivas-Marin E."/>
            <person name="Kohn T."/>
            <person name="Peeters S.H."/>
            <person name="Heuer A."/>
            <person name="Rast P."/>
            <person name="Oberbeckmann S."/>
            <person name="Bunk B."/>
            <person name="Jeske O."/>
            <person name="Meyerdierks A."/>
            <person name="Storesund J.E."/>
            <person name="Kallscheuer N."/>
            <person name="Luecker S."/>
            <person name="Lage O.M."/>
            <person name="Pohl T."/>
            <person name="Merkel B.J."/>
            <person name="Hornburger P."/>
            <person name="Mueller R.-W."/>
            <person name="Bruemmer F."/>
            <person name="Labrenz M."/>
            <person name="Spormann A.M."/>
            <person name="Op Den Camp H."/>
            <person name="Overmann J."/>
            <person name="Amann R."/>
            <person name="Jetten M.S.M."/>
            <person name="Mascher T."/>
            <person name="Medema M.H."/>
            <person name="Devos D.P."/>
            <person name="Kaster A.-K."/>
            <person name="Ovreas L."/>
            <person name="Rohde M."/>
            <person name="Galperin M.Y."/>
            <person name="Jogler C."/>
        </authorList>
    </citation>
    <scope>NUCLEOTIDE SEQUENCE [LARGE SCALE GENOMIC DNA]</scope>
    <source>
        <strain evidence="1 2">Q31b</strain>
    </source>
</reference>
<evidence type="ECO:0000313" key="1">
    <source>
        <dbReference type="EMBL" id="TWU35327.1"/>
    </source>
</evidence>
<sequence>MILARRSVGWKVFKKNFKASRQTPAPIAAKDLKRLHFRTCAQPGAKFVLLLSGRPYSYPYPYLLPRISYPYLLPVSPTPISW</sequence>
<protein>
    <submittedName>
        <fullName evidence="1">Uncharacterized protein</fullName>
    </submittedName>
</protein>
<dbReference type="Proteomes" id="UP000315471">
    <property type="component" value="Unassembled WGS sequence"/>
</dbReference>